<evidence type="ECO:0000259" key="5">
    <source>
        <dbReference type="Pfam" id="PF01168"/>
    </source>
</evidence>
<dbReference type="SUPFAM" id="SSF51419">
    <property type="entry name" value="PLP-binding barrel"/>
    <property type="match status" value="1"/>
</dbReference>
<sequence length="232" mass="24802">MQVIRDNLARVRERVAAAAERAGRKPSEILLVGVSKYVSAALSAELVAAGCIDLGENRPQQLCEKAAADEVAPLNVRWHMIGHLQRNKVARTVPLVSMIHSVDSPRLLKAIDQTASELGKCQPVLLEVNCSGDAEKHGFTESEVRDFVPQLSEFSSVEVRGLMTMAAGSRDLTTAAANFATLRNLRDELGTLAPAGVEIADLSMGMTADFEVAIAEGATIIRVGSALWEGVV</sequence>
<dbReference type="Proteomes" id="UP001155241">
    <property type="component" value="Unassembled WGS sequence"/>
</dbReference>
<comment type="caution">
    <text evidence="6">The sequence shown here is derived from an EMBL/GenBank/DDBJ whole genome shotgun (WGS) entry which is preliminary data.</text>
</comment>
<dbReference type="Gene3D" id="3.20.20.10">
    <property type="entry name" value="Alanine racemase"/>
    <property type="match status" value="1"/>
</dbReference>
<evidence type="ECO:0000256" key="1">
    <source>
        <dbReference type="ARBA" id="ARBA00022898"/>
    </source>
</evidence>
<dbReference type="AlphaFoldDB" id="A0A9X2FFM7"/>
<dbReference type="Pfam" id="PF01168">
    <property type="entry name" value="Ala_racemase_N"/>
    <property type="match status" value="1"/>
</dbReference>
<evidence type="ECO:0000256" key="3">
    <source>
        <dbReference type="PIRSR" id="PIRSR004848-1"/>
    </source>
</evidence>
<dbReference type="InterPro" id="IPR001608">
    <property type="entry name" value="Ala_racemase_N"/>
</dbReference>
<dbReference type="HAMAP" id="MF_02087">
    <property type="entry name" value="PLP_homeostasis"/>
    <property type="match status" value="1"/>
</dbReference>
<evidence type="ECO:0000313" key="6">
    <source>
        <dbReference type="EMBL" id="MCO6047904.1"/>
    </source>
</evidence>
<keyword evidence="7" id="KW-1185">Reference proteome</keyword>
<reference evidence="6" key="1">
    <citation type="submission" date="2022-06" db="EMBL/GenBank/DDBJ databases">
        <title>Aeoliella straminimaris, a novel planctomycete from sediments.</title>
        <authorList>
            <person name="Vitorino I.R."/>
            <person name="Lage O.M."/>
        </authorList>
    </citation>
    <scope>NUCLEOTIDE SEQUENCE</scope>
    <source>
        <strain evidence="6">ICT_H6.2</strain>
    </source>
</reference>
<dbReference type="InterPro" id="IPR011078">
    <property type="entry name" value="PyrdxlP_homeostasis"/>
</dbReference>
<comment type="function">
    <text evidence="2">Pyridoxal 5'-phosphate (PLP)-binding protein, which is involved in PLP homeostasis.</text>
</comment>
<dbReference type="PANTHER" id="PTHR10146:SF14">
    <property type="entry name" value="PYRIDOXAL PHOSPHATE HOMEOSTASIS PROTEIN"/>
    <property type="match status" value="1"/>
</dbReference>
<gene>
    <name evidence="6" type="ORF">NG895_28705</name>
</gene>
<evidence type="ECO:0000313" key="7">
    <source>
        <dbReference type="Proteomes" id="UP001155241"/>
    </source>
</evidence>
<dbReference type="PANTHER" id="PTHR10146">
    <property type="entry name" value="PROLINE SYNTHETASE CO-TRANSCRIBED BACTERIAL HOMOLOG PROTEIN"/>
    <property type="match status" value="1"/>
</dbReference>
<feature type="domain" description="Alanine racemase N-terminal" evidence="5">
    <location>
        <begin position="7"/>
        <end position="228"/>
    </location>
</feature>
<feature type="modified residue" description="N6-(pyridoxal phosphate)lysine" evidence="2 3">
    <location>
        <position position="36"/>
    </location>
</feature>
<dbReference type="InterPro" id="IPR029066">
    <property type="entry name" value="PLP-binding_barrel"/>
</dbReference>
<name>A0A9X2FFM7_9BACT</name>
<dbReference type="NCBIfam" id="TIGR00044">
    <property type="entry name" value="YggS family pyridoxal phosphate-dependent enzyme"/>
    <property type="match status" value="1"/>
</dbReference>
<dbReference type="GO" id="GO:0030170">
    <property type="term" value="F:pyridoxal phosphate binding"/>
    <property type="evidence" value="ECO:0007669"/>
    <property type="project" value="UniProtKB-UniRule"/>
</dbReference>
<comment type="cofactor">
    <cofactor evidence="3">
        <name>pyridoxal 5'-phosphate</name>
        <dbReference type="ChEBI" id="CHEBI:597326"/>
    </cofactor>
</comment>
<protein>
    <recommendedName>
        <fullName evidence="2">Pyridoxal phosphate homeostasis protein</fullName>
        <shortName evidence="2">PLP homeostasis protein</shortName>
    </recommendedName>
</protein>
<keyword evidence="1 2" id="KW-0663">Pyridoxal phosphate</keyword>
<proteinExistence type="inferred from homology"/>
<accession>A0A9X2FFM7</accession>
<evidence type="ECO:0000256" key="4">
    <source>
        <dbReference type="RuleBase" id="RU004514"/>
    </source>
</evidence>
<dbReference type="EMBL" id="JAMXLR010000092">
    <property type="protein sequence ID" value="MCO6047904.1"/>
    <property type="molecule type" value="Genomic_DNA"/>
</dbReference>
<comment type="similarity">
    <text evidence="2 4">Belongs to the pyridoxal phosphate-binding protein YggS/PROSC family.</text>
</comment>
<dbReference type="RefSeq" id="WP_252856010.1">
    <property type="nucleotide sequence ID" value="NZ_JAMXLR010000092.1"/>
</dbReference>
<dbReference type="PIRSF" id="PIRSF004848">
    <property type="entry name" value="YBL036c_PLPDEIII"/>
    <property type="match status" value="1"/>
</dbReference>
<dbReference type="CDD" id="cd00635">
    <property type="entry name" value="PLPDE_III_YBL036c_like"/>
    <property type="match status" value="1"/>
</dbReference>
<evidence type="ECO:0000256" key="2">
    <source>
        <dbReference type="HAMAP-Rule" id="MF_02087"/>
    </source>
</evidence>
<organism evidence="6 7">
    <name type="scientific">Aeoliella straminimaris</name>
    <dbReference type="NCBI Taxonomy" id="2954799"/>
    <lineage>
        <taxon>Bacteria</taxon>
        <taxon>Pseudomonadati</taxon>
        <taxon>Planctomycetota</taxon>
        <taxon>Planctomycetia</taxon>
        <taxon>Pirellulales</taxon>
        <taxon>Lacipirellulaceae</taxon>
        <taxon>Aeoliella</taxon>
    </lineage>
</organism>